<protein>
    <submittedName>
        <fullName evidence="1">Uncharacterized protein</fullName>
    </submittedName>
</protein>
<name>A0ABQ2SAA1_9DEIO</name>
<accession>A0ABQ2SAA1</accession>
<reference evidence="2" key="1">
    <citation type="journal article" date="2019" name="Int. J. Syst. Evol. Microbiol.">
        <title>The Global Catalogue of Microorganisms (GCM) 10K type strain sequencing project: providing services to taxonomists for standard genome sequencing and annotation.</title>
        <authorList>
            <consortium name="The Broad Institute Genomics Platform"/>
            <consortium name="The Broad Institute Genome Sequencing Center for Infectious Disease"/>
            <person name="Wu L."/>
            <person name="Ma J."/>
        </authorList>
    </citation>
    <scope>NUCLEOTIDE SEQUENCE [LARGE SCALE GENOMIC DNA]</scope>
    <source>
        <strain evidence="2">JCM 31405</strain>
    </source>
</reference>
<gene>
    <name evidence="1" type="ORF">GCM10008960_34900</name>
</gene>
<comment type="caution">
    <text evidence="1">The sequence shown here is derived from an EMBL/GenBank/DDBJ whole genome shotgun (WGS) entry which is preliminary data.</text>
</comment>
<sequence>MSSTPSCDPDDPYPHAADLAVTGDGKGLVRPVGSPLTLHVLDEHAGGSVEFTWRPRNVAEGCRAPAPVGHTTPGRPTLAPHDVVTCLADLPAWLCVSTAYAAWRWRQVQAMAKRPAASPGPVEQDHGAPERLRLLGPCPCCPCPLAPCTPHRRRAR</sequence>
<organism evidence="1 2">
    <name type="scientific">Deinococcus sedimenti</name>
    <dbReference type="NCBI Taxonomy" id="1867090"/>
    <lineage>
        <taxon>Bacteria</taxon>
        <taxon>Thermotogati</taxon>
        <taxon>Deinococcota</taxon>
        <taxon>Deinococci</taxon>
        <taxon>Deinococcales</taxon>
        <taxon>Deinococcaceae</taxon>
        <taxon>Deinococcus</taxon>
    </lineage>
</organism>
<keyword evidence="2" id="KW-1185">Reference proteome</keyword>
<proteinExistence type="predicted"/>
<evidence type="ECO:0000313" key="2">
    <source>
        <dbReference type="Proteomes" id="UP000644548"/>
    </source>
</evidence>
<evidence type="ECO:0000313" key="1">
    <source>
        <dbReference type="EMBL" id="GGS05435.1"/>
    </source>
</evidence>
<dbReference type="Proteomes" id="UP000644548">
    <property type="component" value="Unassembled WGS sequence"/>
</dbReference>
<dbReference type="EMBL" id="BMQN01000015">
    <property type="protein sequence ID" value="GGS05435.1"/>
    <property type="molecule type" value="Genomic_DNA"/>
</dbReference>